<feature type="signal peptide" evidence="2">
    <location>
        <begin position="1"/>
        <end position="27"/>
    </location>
</feature>
<protein>
    <recommendedName>
        <fullName evidence="4">TolC family protein</fullName>
    </recommendedName>
</protein>
<dbReference type="AlphaFoldDB" id="A0A6S6SL06"/>
<feature type="chain" id="PRO_5027537841" description="TolC family protein" evidence="2">
    <location>
        <begin position="28"/>
        <end position="330"/>
    </location>
</feature>
<proteinExistence type="predicted"/>
<evidence type="ECO:0008006" key="4">
    <source>
        <dbReference type="Google" id="ProtNLM"/>
    </source>
</evidence>
<accession>A0A6S6SL06</accession>
<feature type="coiled-coil region" evidence="1">
    <location>
        <begin position="141"/>
        <end position="168"/>
    </location>
</feature>
<organism evidence="3">
    <name type="scientific">uncultured Thiotrichaceae bacterium</name>
    <dbReference type="NCBI Taxonomy" id="298394"/>
    <lineage>
        <taxon>Bacteria</taxon>
        <taxon>Pseudomonadati</taxon>
        <taxon>Pseudomonadota</taxon>
        <taxon>Gammaproteobacteria</taxon>
        <taxon>Thiotrichales</taxon>
        <taxon>Thiotrichaceae</taxon>
        <taxon>environmental samples</taxon>
    </lineage>
</organism>
<evidence type="ECO:0000256" key="1">
    <source>
        <dbReference type="SAM" id="Coils"/>
    </source>
</evidence>
<name>A0A6S6SL06_9GAMM</name>
<dbReference type="EMBL" id="CACVAY010000015">
    <property type="protein sequence ID" value="CAA6803635.1"/>
    <property type="molecule type" value="Genomic_DNA"/>
</dbReference>
<reference evidence="3" key="1">
    <citation type="submission" date="2020-01" db="EMBL/GenBank/DDBJ databases">
        <authorList>
            <person name="Meier V. D."/>
            <person name="Meier V D."/>
        </authorList>
    </citation>
    <scope>NUCLEOTIDE SEQUENCE</scope>
    <source>
        <strain evidence="3">HLG_WM_MAG_07</strain>
    </source>
</reference>
<keyword evidence="2" id="KW-0732">Signal</keyword>
<evidence type="ECO:0000256" key="2">
    <source>
        <dbReference type="SAM" id="SignalP"/>
    </source>
</evidence>
<dbReference type="Gene3D" id="1.20.1600.10">
    <property type="entry name" value="Outer membrane efflux proteins (OEP)"/>
    <property type="match status" value="1"/>
</dbReference>
<dbReference type="SUPFAM" id="SSF56954">
    <property type="entry name" value="Outer membrane efflux proteins (OEP)"/>
    <property type="match status" value="1"/>
</dbReference>
<keyword evidence="1" id="KW-0175">Coiled coil</keyword>
<sequence>MSKGLSKISKVLSGITVCALCSYPVQANDGLPNPLTLSQALDYAPQHPRLKLESNEQHFAFDIPPLYLNCHAIAANQLEHPAQQPDNILSPLIAPEVQQQLIILQRFYDVLLADLTFIATNEKMASAFIRVDRAKIRNELKQISEVEVARLETEYQNIRQEYFATENMQRLTRSWLSESINQLKLPSDLQPPTLVRFPRQAPDYQALLNDTKQNTYLNDLSKKSSKAAKAQLNSRLRQEILGLLLRGQMLRFAKQAIDADSYQRDLNLERSRTLYEQEVKADLGNSMVMQSFTNMYEKRIDYCLSLTWAQINALRGKPLFTKPEPKKPEE</sequence>
<evidence type="ECO:0000313" key="3">
    <source>
        <dbReference type="EMBL" id="CAA6803635.1"/>
    </source>
</evidence>
<gene>
    <name evidence="3" type="ORF">HELGO_WM11249</name>
</gene>